<comment type="caution">
    <text evidence="2">The sequence shown here is derived from an EMBL/GenBank/DDBJ whole genome shotgun (WGS) entry which is preliminary data.</text>
</comment>
<gene>
    <name evidence="1" type="ORF">XAP6984_560017</name>
    <name evidence="2" type="ORF">XAP7430_520017</name>
</gene>
<dbReference type="EMBL" id="OCYT01000113">
    <property type="protein sequence ID" value="SON84014.1"/>
    <property type="molecule type" value="Genomic_DNA"/>
</dbReference>
<sequence length="45" mass="4983">MATLRRECAANLEIAGSGVDSLDFPWPDPANTQQLRLPRFASPLR</sequence>
<name>A0AB38E1V0_XANCH</name>
<dbReference type="Proteomes" id="UP000234181">
    <property type="component" value="Unassembled WGS sequence"/>
</dbReference>
<proteinExistence type="predicted"/>
<reference evidence="3 4" key="1">
    <citation type="submission" date="2017-10" db="EMBL/GenBank/DDBJ databases">
        <authorList>
            <person name="Regsiter A."/>
            <person name="William W."/>
        </authorList>
    </citation>
    <scope>NUCLEOTIDE SEQUENCE [LARGE SCALE GENOMIC DNA]</scope>
    <source>
        <strain evidence="1 4">CFBP6984</strain>
        <strain evidence="2 3">CFBP7430</strain>
    </source>
</reference>
<dbReference type="Proteomes" id="UP000234166">
    <property type="component" value="Unassembled WGS sequence"/>
</dbReference>
<evidence type="ECO:0000313" key="3">
    <source>
        <dbReference type="Proteomes" id="UP000234166"/>
    </source>
</evidence>
<keyword evidence="4" id="KW-1185">Reference proteome</keyword>
<accession>A0AB38E1V0</accession>
<dbReference type="AlphaFoldDB" id="A0AB38E1V0"/>
<evidence type="ECO:0000313" key="2">
    <source>
        <dbReference type="EMBL" id="SON90970.1"/>
    </source>
</evidence>
<protein>
    <submittedName>
        <fullName evidence="2">Uncharacterized protein</fullName>
    </submittedName>
</protein>
<organism evidence="2 3">
    <name type="scientific">Xanthomonas campestris pv. phaseoli</name>
    <dbReference type="NCBI Taxonomy" id="317013"/>
    <lineage>
        <taxon>Bacteria</taxon>
        <taxon>Pseudomonadati</taxon>
        <taxon>Pseudomonadota</taxon>
        <taxon>Gammaproteobacteria</taxon>
        <taxon>Lysobacterales</taxon>
        <taxon>Lysobacteraceae</taxon>
        <taxon>Xanthomonas</taxon>
    </lineage>
</organism>
<dbReference type="EMBL" id="OCYS01000108">
    <property type="protein sequence ID" value="SON90970.1"/>
    <property type="molecule type" value="Genomic_DNA"/>
</dbReference>
<evidence type="ECO:0000313" key="1">
    <source>
        <dbReference type="EMBL" id="SON84014.1"/>
    </source>
</evidence>
<evidence type="ECO:0000313" key="4">
    <source>
        <dbReference type="Proteomes" id="UP000234181"/>
    </source>
</evidence>